<protein>
    <submittedName>
        <fullName evidence="1">Uncharacterized protein</fullName>
    </submittedName>
</protein>
<proteinExistence type="predicted"/>
<dbReference type="Gene3D" id="6.20.20.10">
    <property type="match status" value="1"/>
</dbReference>
<sequence length="74" mass="8503">MLLAMTALPAVLLAYAALCWARPFGPCRRCKGTGKTTRFRKERPCPRCRGKRLRLRVGRRAHNAWRRAHEAGTR</sequence>
<dbReference type="AlphaFoldDB" id="A0A6L6X2H3"/>
<name>A0A6L6X2H3_9ACTN</name>
<dbReference type="InterPro" id="IPR036410">
    <property type="entry name" value="HSP_DnaJ_Cys-rich_dom_sf"/>
</dbReference>
<dbReference type="SUPFAM" id="SSF57938">
    <property type="entry name" value="DnaJ/Hsp40 cysteine-rich domain"/>
    <property type="match status" value="1"/>
</dbReference>
<organism evidence="1 2">
    <name type="scientific">Streptomyces typhae</name>
    <dbReference type="NCBI Taxonomy" id="2681492"/>
    <lineage>
        <taxon>Bacteria</taxon>
        <taxon>Bacillati</taxon>
        <taxon>Actinomycetota</taxon>
        <taxon>Actinomycetes</taxon>
        <taxon>Kitasatosporales</taxon>
        <taxon>Streptomycetaceae</taxon>
        <taxon>Streptomyces</taxon>
    </lineage>
</organism>
<evidence type="ECO:0000313" key="2">
    <source>
        <dbReference type="Proteomes" id="UP000483802"/>
    </source>
</evidence>
<evidence type="ECO:0000313" key="1">
    <source>
        <dbReference type="EMBL" id="MVO87916.1"/>
    </source>
</evidence>
<dbReference type="EMBL" id="WPNZ01000014">
    <property type="protein sequence ID" value="MVO87916.1"/>
    <property type="molecule type" value="Genomic_DNA"/>
</dbReference>
<dbReference type="Proteomes" id="UP000483802">
    <property type="component" value="Unassembled WGS sequence"/>
</dbReference>
<accession>A0A6L6X2H3</accession>
<gene>
    <name evidence="1" type="ORF">GPA10_24945</name>
</gene>
<reference evidence="1 2" key="1">
    <citation type="submission" date="2019-11" db="EMBL/GenBank/DDBJ databases">
        <title>Streptomyces typhae sp. nov., a novel endophytic actinomycete isolated from the root of cattail pollen (Typha angustifolia L.).</title>
        <authorList>
            <person name="Peng C."/>
        </authorList>
    </citation>
    <scope>NUCLEOTIDE SEQUENCE [LARGE SCALE GENOMIC DNA]</scope>
    <source>
        <strain evidence="2">p1417</strain>
    </source>
</reference>
<keyword evidence="2" id="KW-1185">Reference proteome</keyword>
<comment type="caution">
    <text evidence="1">The sequence shown here is derived from an EMBL/GenBank/DDBJ whole genome shotgun (WGS) entry which is preliminary data.</text>
</comment>